<evidence type="ECO:0000313" key="2">
    <source>
        <dbReference type="Proteomes" id="UP000805193"/>
    </source>
</evidence>
<dbReference type="EMBL" id="JABSTQ010010445">
    <property type="protein sequence ID" value="KAG0420980.1"/>
    <property type="molecule type" value="Genomic_DNA"/>
</dbReference>
<accession>A0AC60PKV7</accession>
<comment type="caution">
    <text evidence="1">The sequence shown here is derived from an EMBL/GenBank/DDBJ whole genome shotgun (WGS) entry which is preliminary data.</text>
</comment>
<name>A0AC60PKV7_IXOPE</name>
<evidence type="ECO:0000313" key="1">
    <source>
        <dbReference type="EMBL" id="KAG0420980.1"/>
    </source>
</evidence>
<sequence>MGSGNRAMWKEFGIIAGRYHKVSSSTPHPDDPSKRMFLLADELLAHDKKEVFKLASHLTNMHMTQGHFDKMKISNAVDLMSHRTACAIEELVREGENSLQALTTARFLKMVNRGFDLMCSRHPGMALSLIRPEKHDEAVAFLEFFVDLFLRRVAVLKTPAHTSYSIDDGAFFLADYRTSTPQEVRELVEGTGKINPEEGLVMPSTEKSAFLHLAGYLAAEVLKNNVTCGCGRSRHAIGEQALMHRVLQITEPLTELSPVIGGDTSSRHKPGSATSLLPTPLPRLQRQLNQDSVTRLPGTSR</sequence>
<protein>
    <submittedName>
        <fullName evidence="1">Uncharacterized protein</fullName>
    </submittedName>
</protein>
<organism evidence="1 2">
    <name type="scientific">Ixodes persulcatus</name>
    <name type="common">Taiga tick</name>
    <dbReference type="NCBI Taxonomy" id="34615"/>
    <lineage>
        <taxon>Eukaryota</taxon>
        <taxon>Metazoa</taxon>
        <taxon>Ecdysozoa</taxon>
        <taxon>Arthropoda</taxon>
        <taxon>Chelicerata</taxon>
        <taxon>Arachnida</taxon>
        <taxon>Acari</taxon>
        <taxon>Parasitiformes</taxon>
        <taxon>Ixodida</taxon>
        <taxon>Ixodoidea</taxon>
        <taxon>Ixodidae</taxon>
        <taxon>Ixodinae</taxon>
        <taxon>Ixodes</taxon>
    </lineage>
</organism>
<proteinExistence type="predicted"/>
<keyword evidence="2" id="KW-1185">Reference proteome</keyword>
<reference evidence="1 2" key="1">
    <citation type="journal article" date="2020" name="Cell">
        <title>Large-Scale Comparative Analyses of Tick Genomes Elucidate Their Genetic Diversity and Vector Capacities.</title>
        <authorList>
            <consortium name="Tick Genome and Microbiome Consortium (TIGMIC)"/>
            <person name="Jia N."/>
            <person name="Wang J."/>
            <person name="Shi W."/>
            <person name="Du L."/>
            <person name="Sun Y."/>
            <person name="Zhan W."/>
            <person name="Jiang J.F."/>
            <person name="Wang Q."/>
            <person name="Zhang B."/>
            <person name="Ji P."/>
            <person name="Bell-Sakyi L."/>
            <person name="Cui X.M."/>
            <person name="Yuan T.T."/>
            <person name="Jiang B.G."/>
            <person name="Yang W.F."/>
            <person name="Lam T.T."/>
            <person name="Chang Q.C."/>
            <person name="Ding S.J."/>
            <person name="Wang X.J."/>
            <person name="Zhu J.G."/>
            <person name="Ruan X.D."/>
            <person name="Zhao L."/>
            <person name="Wei J.T."/>
            <person name="Ye R.Z."/>
            <person name="Que T.C."/>
            <person name="Du C.H."/>
            <person name="Zhou Y.H."/>
            <person name="Cheng J.X."/>
            <person name="Dai P.F."/>
            <person name="Guo W.B."/>
            <person name="Han X.H."/>
            <person name="Huang E.J."/>
            <person name="Li L.F."/>
            <person name="Wei W."/>
            <person name="Gao Y.C."/>
            <person name="Liu J.Z."/>
            <person name="Shao H.Z."/>
            <person name="Wang X."/>
            <person name="Wang C.C."/>
            <person name="Yang T.C."/>
            <person name="Huo Q.B."/>
            <person name="Li W."/>
            <person name="Chen H.Y."/>
            <person name="Chen S.E."/>
            <person name="Zhou L.G."/>
            <person name="Ni X.B."/>
            <person name="Tian J.H."/>
            <person name="Sheng Y."/>
            <person name="Liu T."/>
            <person name="Pan Y.S."/>
            <person name="Xia L.Y."/>
            <person name="Li J."/>
            <person name="Zhao F."/>
            <person name="Cao W.C."/>
        </authorList>
    </citation>
    <scope>NUCLEOTIDE SEQUENCE [LARGE SCALE GENOMIC DNA]</scope>
    <source>
        <strain evidence="1">Iper-2018</strain>
    </source>
</reference>
<dbReference type="Proteomes" id="UP000805193">
    <property type="component" value="Unassembled WGS sequence"/>
</dbReference>
<gene>
    <name evidence="1" type="ORF">HPB47_003111</name>
</gene>